<dbReference type="CDD" id="cd13578">
    <property type="entry name" value="PBP2_Bug27"/>
    <property type="match status" value="1"/>
</dbReference>
<dbReference type="Gene3D" id="3.40.190.150">
    <property type="entry name" value="Bordetella uptake gene, domain 1"/>
    <property type="match status" value="1"/>
</dbReference>
<dbReference type="InterPro" id="IPR005064">
    <property type="entry name" value="BUG"/>
</dbReference>
<keyword evidence="2" id="KW-0732">Signal</keyword>
<dbReference type="Pfam" id="PF03401">
    <property type="entry name" value="TctC"/>
    <property type="match status" value="1"/>
</dbReference>
<sequence>MNRLWKLCLGTALGGAAMISTSAAAYPERPIKLVVPFPSGGGTDIVARKLAQELTAELKQTVIVENRSGASGNIGAASVARSAADGYTVMMTAAPFAIAPALFKDLGFHPVKDFTAITQIATVPLLVVTRPQSPLNTMADLVAAARQQGADVTYATFGVGSPPHLVGEKIQQLAGVKMRQIPYKGGQAALSEILSGDITVGILDVVSMAPLVKAGRLKALAITGPVRSPELPDIPTLSQQGLSFDAVGWYGLFGSAGMPLAAVQTLNTAVNKVLARPDMRKLIVDSGSIPISPATSPEQWQARFDNDVRVWGQIARDSGATVN</sequence>
<feature type="signal peptide" evidence="2">
    <location>
        <begin position="1"/>
        <end position="25"/>
    </location>
</feature>
<evidence type="ECO:0000256" key="2">
    <source>
        <dbReference type="SAM" id="SignalP"/>
    </source>
</evidence>
<dbReference type="Proteomes" id="UP000215633">
    <property type="component" value="Unassembled WGS sequence"/>
</dbReference>
<organism evidence="3 4">
    <name type="scientific">Bordetella genomosp. 2</name>
    <dbReference type="NCBI Taxonomy" id="1983456"/>
    <lineage>
        <taxon>Bacteria</taxon>
        <taxon>Pseudomonadati</taxon>
        <taxon>Pseudomonadota</taxon>
        <taxon>Betaproteobacteria</taxon>
        <taxon>Burkholderiales</taxon>
        <taxon>Alcaligenaceae</taxon>
        <taxon>Bordetella</taxon>
    </lineage>
</organism>
<keyword evidence="4" id="KW-1185">Reference proteome</keyword>
<dbReference type="InterPro" id="IPR042100">
    <property type="entry name" value="Bug_dom1"/>
</dbReference>
<dbReference type="SUPFAM" id="SSF53850">
    <property type="entry name" value="Periplasmic binding protein-like II"/>
    <property type="match status" value="1"/>
</dbReference>
<feature type="chain" id="PRO_5013215420" description="ABC transporter substrate-binding protein" evidence="2">
    <location>
        <begin position="26"/>
        <end position="323"/>
    </location>
</feature>
<evidence type="ECO:0008006" key="5">
    <source>
        <dbReference type="Google" id="ProtNLM"/>
    </source>
</evidence>
<dbReference type="PANTHER" id="PTHR42928">
    <property type="entry name" value="TRICARBOXYLATE-BINDING PROTEIN"/>
    <property type="match status" value="1"/>
</dbReference>
<name>A0A261W1G5_9BORD</name>
<evidence type="ECO:0000256" key="1">
    <source>
        <dbReference type="ARBA" id="ARBA00006987"/>
    </source>
</evidence>
<dbReference type="PANTHER" id="PTHR42928:SF5">
    <property type="entry name" value="BLR1237 PROTEIN"/>
    <property type="match status" value="1"/>
</dbReference>
<dbReference type="EMBL" id="NEVT01000003">
    <property type="protein sequence ID" value="OZI80089.1"/>
    <property type="molecule type" value="Genomic_DNA"/>
</dbReference>
<accession>A0A261W1G5</accession>
<dbReference type="PIRSF" id="PIRSF017082">
    <property type="entry name" value="YflP"/>
    <property type="match status" value="1"/>
</dbReference>
<proteinExistence type="inferred from homology"/>
<comment type="caution">
    <text evidence="3">The sequence shown here is derived from an EMBL/GenBank/DDBJ whole genome shotgun (WGS) entry which is preliminary data.</text>
</comment>
<evidence type="ECO:0000313" key="3">
    <source>
        <dbReference type="EMBL" id="OZI80089.1"/>
    </source>
</evidence>
<reference evidence="4" key="1">
    <citation type="submission" date="2017-05" db="EMBL/GenBank/DDBJ databases">
        <title>Complete and WGS of Bordetella genogroups.</title>
        <authorList>
            <person name="Spilker T."/>
            <person name="Lipuma J."/>
        </authorList>
    </citation>
    <scope>NUCLEOTIDE SEQUENCE [LARGE SCALE GENOMIC DNA]</scope>
    <source>
        <strain evidence="4">AU8256</strain>
    </source>
</reference>
<dbReference type="Gene3D" id="3.40.190.10">
    <property type="entry name" value="Periplasmic binding protein-like II"/>
    <property type="match status" value="1"/>
</dbReference>
<comment type="similarity">
    <text evidence="1">Belongs to the UPF0065 (bug) family.</text>
</comment>
<protein>
    <recommendedName>
        <fullName evidence="5">ABC transporter substrate-binding protein</fullName>
    </recommendedName>
</protein>
<dbReference type="AlphaFoldDB" id="A0A261W1G5"/>
<gene>
    <name evidence="3" type="ORF">CAL24_04145</name>
</gene>
<evidence type="ECO:0000313" key="4">
    <source>
        <dbReference type="Proteomes" id="UP000215633"/>
    </source>
</evidence>